<name>A0ABN3PY20_9ACTN</name>
<reference evidence="3 4" key="1">
    <citation type="journal article" date="2019" name="Int. J. Syst. Evol. Microbiol.">
        <title>The Global Catalogue of Microorganisms (GCM) 10K type strain sequencing project: providing services to taxonomists for standard genome sequencing and annotation.</title>
        <authorList>
            <consortium name="The Broad Institute Genomics Platform"/>
            <consortium name="The Broad Institute Genome Sequencing Center for Infectious Disease"/>
            <person name="Wu L."/>
            <person name="Ma J."/>
        </authorList>
    </citation>
    <scope>NUCLEOTIDE SEQUENCE [LARGE SCALE GENOMIC DNA]</scope>
    <source>
        <strain evidence="3 4">JCM 6833</strain>
    </source>
</reference>
<evidence type="ECO:0000313" key="3">
    <source>
        <dbReference type="EMBL" id="GAA2601682.1"/>
    </source>
</evidence>
<dbReference type="Proteomes" id="UP001501509">
    <property type="component" value="Unassembled WGS sequence"/>
</dbReference>
<evidence type="ECO:0000313" key="4">
    <source>
        <dbReference type="Proteomes" id="UP001501509"/>
    </source>
</evidence>
<organism evidence="3 4">
    <name type="scientific">Actinomadura fulvescens</name>
    <dbReference type="NCBI Taxonomy" id="46160"/>
    <lineage>
        <taxon>Bacteria</taxon>
        <taxon>Bacillati</taxon>
        <taxon>Actinomycetota</taxon>
        <taxon>Actinomycetes</taxon>
        <taxon>Streptosporangiales</taxon>
        <taxon>Thermomonosporaceae</taxon>
        <taxon>Actinomadura</taxon>
    </lineage>
</organism>
<dbReference type="PANTHER" id="PTHR10488">
    <property type="entry name" value="GLYCINE AMIDINOTRANSFERASE, MITOCHONDRIAL"/>
    <property type="match status" value="1"/>
</dbReference>
<proteinExistence type="inferred from homology"/>
<keyword evidence="2" id="KW-0808">Transferase</keyword>
<dbReference type="RefSeq" id="WP_344542804.1">
    <property type="nucleotide sequence ID" value="NZ_BAAATD010000005.1"/>
</dbReference>
<dbReference type="PANTHER" id="PTHR10488:SF1">
    <property type="entry name" value="GLYCINE AMIDINOTRANSFERASE, MITOCHONDRIAL"/>
    <property type="match status" value="1"/>
</dbReference>
<evidence type="ECO:0000256" key="1">
    <source>
        <dbReference type="ARBA" id="ARBA00006943"/>
    </source>
</evidence>
<accession>A0ABN3PY20</accession>
<protein>
    <submittedName>
        <fullName evidence="3">Amidinotransferase</fullName>
    </submittedName>
</protein>
<comment type="similarity">
    <text evidence="1">Belongs to the amidinotransferase family.</text>
</comment>
<dbReference type="InterPro" id="IPR033195">
    <property type="entry name" value="AmidinoTrfase"/>
</dbReference>
<dbReference type="SUPFAM" id="SSF55909">
    <property type="entry name" value="Pentein"/>
    <property type="match status" value="1"/>
</dbReference>
<dbReference type="EMBL" id="BAAATD010000005">
    <property type="protein sequence ID" value="GAA2601682.1"/>
    <property type="molecule type" value="Genomic_DNA"/>
</dbReference>
<sequence>MTGLVSSYNDFDPLEEIVVGTANAYHLPPVDTSLRHFFQLDGAGTDRADAARLARVIEETEEDLAAFTEALTGLGVRVRRPEPVGLGERLAQPGWEAEANHALMPRDCLLVVGSTVVEAPMPVRARYAETFPYRGLLTEYFEAGARWIAAPRPRLPEETYLFTPDGPVLAEHEPLFDGANVIRCGADLFFNVSNTGNRLGARWLARAVGDEFTVHEISICDDHVGTTLHLLRPGLLLANAGRLGQDDIPAPLRSWKTLWFDDPADDGYGLDWARASTWIGMNIVSVDRETVIVPAAQNGLVRQLEKEGLTVVPVPYRHGRTFGGGFHCCSLDVRRRGSLESYL</sequence>
<dbReference type="Gene3D" id="3.75.10.10">
    <property type="entry name" value="L-arginine/glycine Amidinotransferase, Chain A"/>
    <property type="match status" value="1"/>
</dbReference>
<comment type="caution">
    <text evidence="3">The sequence shown here is derived from an EMBL/GenBank/DDBJ whole genome shotgun (WGS) entry which is preliminary data.</text>
</comment>
<keyword evidence="4" id="KW-1185">Reference proteome</keyword>
<evidence type="ECO:0000256" key="2">
    <source>
        <dbReference type="ARBA" id="ARBA00022679"/>
    </source>
</evidence>
<gene>
    <name evidence="3" type="ORF">GCM10010411_39290</name>
</gene>